<dbReference type="Proteomes" id="UP000054538">
    <property type="component" value="Unassembled WGS sequence"/>
</dbReference>
<keyword evidence="2" id="KW-1185">Reference proteome</keyword>
<dbReference type="OrthoDB" id="2669721at2759"/>
<dbReference type="HOGENOM" id="CLU_149057_1_0_1"/>
<gene>
    <name evidence="1" type="ORF">PAXRUDRAFT_165229</name>
</gene>
<proteinExistence type="predicted"/>
<dbReference type="AlphaFoldDB" id="A0A0D0C4F5"/>
<protein>
    <submittedName>
        <fullName evidence="1">Uncharacterized protein</fullName>
    </submittedName>
</protein>
<organism evidence="1 2">
    <name type="scientific">Paxillus rubicundulus Ve08.2h10</name>
    <dbReference type="NCBI Taxonomy" id="930991"/>
    <lineage>
        <taxon>Eukaryota</taxon>
        <taxon>Fungi</taxon>
        <taxon>Dikarya</taxon>
        <taxon>Basidiomycota</taxon>
        <taxon>Agaricomycotina</taxon>
        <taxon>Agaricomycetes</taxon>
        <taxon>Agaricomycetidae</taxon>
        <taxon>Boletales</taxon>
        <taxon>Paxilineae</taxon>
        <taxon>Paxillaceae</taxon>
        <taxon>Paxillus</taxon>
    </lineage>
</organism>
<name>A0A0D0C4F5_9AGAM</name>
<reference evidence="1 2" key="1">
    <citation type="submission" date="2014-04" db="EMBL/GenBank/DDBJ databases">
        <authorList>
            <consortium name="DOE Joint Genome Institute"/>
            <person name="Kuo A."/>
            <person name="Kohler A."/>
            <person name="Jargeat P."/>
            <person name="Nagy L.G."/>
            <person name="Floudas D."/>
            <person name="Copeland A."/>
            <person name="Barry K.W."/>
            <person name="Cichocki N."/>
            <person name="Veneault-Fourrey C."/>
            <person name="LaButti K."/>
            <person name="Lindquist E.A."/>
            <person name="Lipzen A."/>
            <person name="Lundell T."/>
            <person name="Morin E."/>
            <person name="Murat C."/>
            <person name="Sun H."/>
            <person name="Tunlid A."/>
            <person name="Henrissat B."/>
            <person name="Grigoriev I.V."/>
            <person name="Hibbett D.S."/>
            <person name="Martin F."/>
            <person name="Nordberg H.P."/>
            <person name="Cantor M.N."/>
            <person name="Hua S.X."/>
        </authorList>
    </citation>
    <scope>NUCLEOTIDE SEQUENCE [LARGE SCALE GENOMIC DNA]</scope>
    <source>
        <strain evidence="1 2">Ve08.2h10</strain>
    </source>
</reference>
<evidence type="ECO:0000313" key="2">
    <source>
        <dbReference type="Proteomes" id="UP000054538"/>
    </source>
</evidence>
<accession>A0A0D0C4F5</accession>
<dbReference type="InParanoid" id="A0A0D0C4F5"/>
<sequence>HYYPVLLCPHDHTFAGLDHSDIDTFELPQGGSAEYANSLKKIISICNQTQWDRIEMETSLTKPPLILGLNPTHSLGVPCA</sequence>
<feature type="non-terminal residue" evidence="1">
    <location>
        <position position="1"/>
    </location>
</feature>
<reference evidence="2" key="2">
    <citation type="submission" date="2015-01" db="EMBL/GenBank/DDBJ databases">
        <title>Evolutionary Origins and Diversification of the Mycorrhizal Mutualists.</title>
        <authorList>
            <consortium name="DOE Joint Genome Institute"/>
            <consortium name="Mycorrhizal Genomics Consortium"/>
            <person name="Kohler A."/>
            <person name="Kuo A."/>
            <person name="Nagy L.G."/>
            <person name="Floudas D."/>
            <person name="Copeland A."/>
            <person name="Barry K.W."/>
            <person name="Cichocki N."/>
            <person name="Veneault-Fourrey C."/>
            <person name="LaButti K."/>
            <person name="Lindquist E.A."/>
            <person name="Lipzen A."/>
            <person name="Lundell T."/>
            <person name="Morin E."/>
            <person name="Murat C."/>
            <person name="Riley R."/>
            <person name="Ohm R."/>
            <person name="Sun H."/>
            <person name="Tunlid A."/>
            <person name="Henrissat B."/>
            <person name="Grigoriev I.V."/>
            <person name="Hibbett D.S."/>
            <person name="Martin F."/>
        </authorList>
    </citation>
    <scope>NUCLEOTIDE SEQUENCE [LARGE SCALE GENOMIC DNA]</scope>
    <source>
        <strain evidence="2">Ve08.2h10</strain>
    </source>
</reference>
<evidence type="ECO:0000313" key="1">
    <source>
        <dbReference type="EMBL" id="KIK77977.1"/>
    </source>
</evidence>
<dbReference type="EMBL" id="KN826759">
    <property type="protein sequence ID" value="KIK77977.1"/>
    <property type="molecule type" value="Genomic_DNA"/>
</dbReference>